<accession>A0A142K9R4</accession>
<sequence>MSAHDRTAEQPLPTHEATQQAYREGMRARPGAANPYAGVRVLASVWAAGRDWAKRRAFAELQRRESERRRAQ</sequence>
<dbReference type="KEGG" id="vg:29126824"/>
<reference evidence="2 3" key="1">
    <citation type="submission" date="2016-03" db="EMBL/GenBank/DDBJ databases">
        <authorList>
            <person name="Arora C."/>
            <person name="Burnet G."/>
            <person name="Bortz M."/>
            <person name="Conover D.H."/>
            <person name="Ghobrial J.A."/>
            <person name="Mezghani N.A."/>
            <person name="Thompson P.K."/>
            <person name="Ulbrich M.C."/>
            <person name="Furbee E.C."/>
            <person name="Grubb S.R."/>
            <person name="Warner M.H."/>
            <person name="Montgomery M.T."/>
            <person name="Garlena R.A."/>
            <person name="Russell D.A."/>
            <person name="Pope W.H."/>
            <person name="Jacobs-Sera D."/>
            <person name="Hendrix R.W."/>
            <person name="Hatfull G.F."/>
        </authorList>
    </citation>
    <scope>NUCLEOTIDE SEQUENCE [LARGE SCALE GENOMIC DNA]</scope>
</reference>
<evidence type="ECO:0000256" key="1">
    <source>
        <dbReference type="SAM" id="MobiDB-lite"/>
    </source>
</evidence>
<dbReference type="GeneID" id="29126824"/>
<proteinExistence type="predicted"/>
<feature type="region of interest" description="Disordered" evidence="1">
    <location>
        <begin position="1"/>
        <end position="32"/>
    </location>
</feature>
<protein>
    <submittedName>
        <fullName evidence="2">Uncharacterized protein</fullName>
    </submittedName>
</protein>
<dbReference type="EMBL" id="KU963250">
    <property type="protein sequence ID" value="AMS02847.1"/>
    <property type="molecule type" value="Genomic_DNA"/>
</dbReference>
<evidence type="ECO:0000313" key="3">
    <source>
        <dbReference type="Proteomes" id="UP000201202"/>
    </source>
</evidence>
<dbReference type="Pfam" id="PF04957">
    <property type="entry name" value="RMF"/>
    <property type="match status" value="1"/>
</dbReference>
<keyword evidence="3" id="KW-1185">Reference proteome</keyword>
<dbReference type="InterPro" id="IPR007040">
    <property type="entry name" value="Ribosome_modulation_factor"/>
</dbReference>
<name>A0A142K9R4_9CAUD</name>
<evidence type="ECO:0000313" key="2">
    <source>
        <dbReference type="EMBL" id="AMS02847.1"/>
    </source>
</evidence>
<gene>
    <name evidence="2" type="primary">15</name>
    <name evidence="2" type="ORF">SEA_VIVI2_15</name>
</gene>
<organism evidence="2 3">
    <name type="scientific">Gordonia phage Vivi2</name>
    <dbReference type="NCBI Taxonomy" id="1821564"/>
    <lineage>
        <taxon>Viruses</taxon>
        <taxon>Duplodnaviria</taxon>
        <taxon>Heunggongvirae</taxon>
        <taxon>Uroviricota</taxon>
        <taxon>Caudoviricetes</taxon>
        <taxon>Stackebrandtviridae</taxon>
        <taxon>Schenleyvirinae</taxon>
        <taxon>Vividuovirus</taxon>
        <taxon>Vividuovirus vivi2</taxon>
    </lineage>
</organism>
<dbReference type="Proteomes" id="UP000201202">
    <property type="component" value="Segment"/>
</dbReference>
<dbReference type="RefSeq" id="YP_009301939.1">
    <property type="nucleotide sequence ID" value="NC_031239.1"/>
</dbReference>
<dbReference type="OrthoDB" id="22529at10239"/>